<organism evidence="1">
    <name type="scientific">Bathycoccus sp. RCC716 virus 1</name>
    <dbReference type="NCBI Taxonomy" id="2530038"/>
    <lineage>
        <taxon>Viruses</taxon>
        <taxon>Varidnaviria</taxon>
        <taxon>Bamfordvirae</taxon>
        <taxon>Nucleocytoviricota</taxon>
        <taxon>Megaviricetes</taxon>
        <taxon>Algavirales</taxon>
        <taxon>Phycodnaviridae</taxon>
        <taxon>Prasinovirus</taxon>
    </lineage>
</organism>
<dbReference type="EMBL" id="MK522035">
    <property type="protein sequence ID" value="QOR60269.1"/>
    <property type="molecule type" value="Genomic_DNA"/>
</dbReference>
<sequence>MMKLFTRQNVTIVVAILLVVFVIYARTGLEMSEGDKTTVRQYLIENGETVSDKPFLVYGQFKKLTSDEDILGEVLVASKEGDTDKLYEILDGL</sequence>
<name>A0A7S6SWX3_9PHYC</name>
<accession>A0A7S6SWX3</accession>
<reference evidence="1" key="1">
    <citation type="submission" date="2019-02" db="EMBL/GenBank/DDBJ databases">
        <authorList>
            <person name="Bachy C."/>
            <person name="Yung C.-M."/>
            <person name="Roux S."/>
            <person name="Sullivan M.B."/>
            <person name="Worden A.Z."/>
        </authorList>
    </citation>
    <scope>NUCLEOTIDE SEQUENCE</scope>
    <source>
        <strain evidence="1">BII-V1</strain>
    </source>
</reference>
<evidence type="ECO:0000313" key="1">
    <source>
        <dbReference type="EMBL" id="QOR60269.1"/>
    </source>
</evidence>
<proteinExistence type="predicted"/>
<protein>
    <submittedName>
        <fullName evidence="1">Uncharacterized protein</fullName>
    </submittedName>
</protein>